<keyword evidence="6" id="KW-1133">Transmembrane helix</keyword>
<dbReference type="PRINTS" id="PR00727">
    <property type="entry name" value="LEADERPTASE"/>
</dbReference>
<dbReference type="Proteomes" id="UP000003250">
    <property type="component" value="Unassembled WGS sequence"/>
</dbReference>
<dbReference type="SUPFAM" id="SSF51306">
    <property type="entry name" value="LexA/Signal peptidase"/>
    <property type="match status" value="1"/>
</dbReference>
<evidence type="ECO:0000256" key="3">
    <source>
        <dbReference type="ARBA" id="ARBA00013208"/>
    </source>
</evidence>
<dbReference type="GO" id="GO:0006465">
    <property type="term" value="P:signal peptide processing"/>
    <property type="evidence" value="ECO:0007669"/>
    <property type="project" value="InterPro"/>
</dbReference>
<sequence length="256" mass="27737">MSNIGIGILSAFIVVPLARRSKPNKWYSHGLSVLVLAGAVTLLGALVIRSFLVQPFSIPAGNMQPTLMEGDHLFASKLAYGYSRHSVPFGLMPIQGRIFGKEPERGDIVVFKSPQDLSIDYVKRAVGLPGEKIQMTGGVLHINDVPVLLEEIGPYTAIETGGNSAGLQRETLPNGVSYEVINLTDGSLGDDTRPFTVPAGHYFMLGDNRDNSLDSRFSIGTVPYENLVGRAVRLFWNSRGIDYSARQSLSGASTRD</sequence>
<dbReference type="InterPro" id="IPR000223">
    <property type="entry name" value="Pept_S26A_signal_pept_1"/>
</dbReference>
<keyword evidence="5 6" id="KW-0378">Hydrolase</keyword>
<dbReference type="EC" id="3.4.21.89" evidence="3 6"/>
<dbReference type="InterPro" id="IPR036286">
    <property type="entry name" value="LexA/Signal_pep-like_sf"/>
</dbReference>
<dbReference type="PATRIC" id="fig|1107882.3.peg.1013"/>
<evidence type="ECO:0000256" key="1">
    <source>
        <dbReference type="ARBA" id="ARBA00000677"/>
    </source>
</evidence>
<dbReference type="Pfam" id="PF10502">
    <property type="entry name" value="Peptidase_S26"/>
    <property type="match status" value="1"/>
</dbReference>
<dbReference type="AlphaFoldDB" id="H0HLL8"/>
<evidence type="ECO:0000256" key="5">
    <source>
        <dbReference type="ARBA" id="ARBA00022801"/>
    </source>
</evidence>
<keyword evidence="6" id="KW-0812">Transmembrane</keyword>
<feature type="transmembrane region" description="Helical" evidence="6">
    <location>
        <begin position="30"/>
        <end position="48"/>
    </location>
</feature>
<evidence type="ECO:0000256" key="2">
    <source>
        <dbReference type="ARBA" id="ARBA00009370"/>
    </source>
</evidence>
<dbReference type="InterPro" id="IPR019758">
    <property type="entry name" value="Pept_S26A_signal_pept_1_CS"/>
</dbReference>
<evidence type="ECO:0000256" key="6">
    <source>
        <dbReference type="RuleBase" id="RU362042"/>
    </source>
</evidence>
<evidence type="ECO:0000313" key="9">
    <source>
        <dbReference type="Proteomes" id="UP000003250"/>
    </source>
</evidence>
<dbReference type="GO" id="GO:0004252">
    <property type="term" value="F:serine-type endopeptidase activity"/>
    <property type="evidence" value="ECO:0007669"/>
    <property type="project" value="InterPro"/>
</dbReference>
<dbReference type="GO" id="GO:0009003">
    <property type="term" value="F:signal peptidase activity"/>
    <property type="evidence" value="ECO:0007669"/>
    <property type="project" value="UniProtKB-EC"/>
</dbReference>
<keyword evidence="9" id="KW-1185">Reference proteome</keyword>
<keyword evidence="6" id="KW-0472">Membrane</keyword>
<feature type="domain" description="Peptidase S26" evidence="7">
    <location>
        <begin position="36"/>
        <end position="236"/>
    </location>
</feature>
<dbReference type="PANTHER" id="PTHR43390:SF1">
    <property type="entry name" value="CHLOROPLAST PROCESSING PEPTIDASE"/>
    <property type="match status" value="1"/>
</dbReference>
<comment type="catalytic activity">
    <reaction evidence="1 6">
        <text>Cleavage of hydrophobic, N-terminal signal or leader sequences from secreted and periplasmic proteins.</text>
        <dbReference type="EC" id="3.4.21.89"/>
    </reaction>
</comment>
<name>H0HLL8_9HYPH</name>
<dbReference type="CDD" id="cd06530">
    <property type="entry name" value="S26_SPase_I"/>
    <property type="match status" value="1"/>
</dbReference>
<evidence type="ECO:0000313" key="8">
    <source>
        <dbReference type="EMBL" id="EHK58416.1"/>
    </source>
</evidence>
<keyword evidence="6" id="KW-0645">Protease</keyword>
<organism evidence="8 9">
    <name type="scientific">Mesorhizobium alhagi CCNWXJ12-2</name>
    <dbReference type="NCBI Taxonomy" id="1107882"/>
    <lineage>
        <taxon>Bacteria</taxon>
        <taxon>Pseudomonadati</taxon>
        <taxon>Pseudomonadota</taxon>
        <taxon>Alphaproteobacteria</taxon>
        <taxon>Hyphomicrobiales</taxon>
        <taxon>Phyllobacteriaceae</taxon>
        <taxon>Allomesorhizobium</taxon>
    </lineage>
</organism>
<proteinExistence type="inferred from homology"/>
<reference evidence="8 9" key="1">
    <citation type="journal article" date="2012" name="J. Bacteriol.">
        <title>Draft Genome Sequence of Mesorhizobium alhagi CCNWXJ12-2T, a Novel Salt-Resistant Species Isolated from the Desert of Northwestern China.</title>
        <authorList>
            <person name="Zhou M."/>
            <person name="Chen W."/>
            <person name="Chen H."/>
            <person name="Wei G."/>
        </authorList>
    </citation>
    <scope>NUCLEOTIDE SEQUENCE [LARGE SCALE GENOMIC DNA]</scope>
    <source>
        <strain evidence="8 9">CCNWXJ12-2</strain>
    </source>
</reference>
<comment type="subcellular location">
    <subcellularLocation>
        <location evidence="6">Membrane</location>
        <topology evidence="6">Single-pass type II membrane protein</topology>
    </subcellularLocation>
</comment>
<evidence type="ECO:0000259" key="7">
    <source>
        <dbReference type="Pfam" id="PF10502"/>
    </source>
</evidence>
<comment type="similarity">
    <text evidence="2 6">Belongs to the peptidase S26 family.</text>
</comment>
<accession>H0HLL8</accession>
<dbReference type="InterPro" id="IPR019533">
    <property type="entry name" value="Peptidase_S26"/>
</dbReference>
<dbReference type="GO" id="GO:0016020">
    <property type="term" value="C:membrane"/>
    <property type="evidence" value="ECO:0007669"/>
    <property type="project" value="UniProtKB-SubCell"/>
</dbReference>
<evidence type="ECO:0000256" key="4">
    <source>
        <dbReference type="ARBA" id="ARBA00019232"/>
    </source>
</evidence>
<dbReference type="EMBL" id="AHAM01000033">
    <property type="protein sequence ID" value="EHK58416.1"/>
    <property type="molecule type" value="Genomic_DNA"/>
</dbReference>
<dbReference type="Gene3D" id="2.10.109.10">
    <property type="entry name" value="Umud Fragment, subunit A"/>
    <property type="match status" value="1"/>
</dbReference>
<dbReference type="PANTHER" id="PTHR43390">
    <property type="entry name" value="SIGNAL PEPTIDASE I"/>
    <property type="match status" value="1"/>
</dbReference>
<dbReference type="PROSITE" id="PS00760">
    <property type="entry name" value="SPASE_I_2"/>
    <property type="match status" value="1"/>
</dbReference>
<dbReference type="NCBIfam" id="TIGR02227">
    <property type="entry name" value="sigpep_I_bact"/>
    <property type="match status" value="1"/>
</dbReference>
<gene>
    <name evidence="8" type="ORF">MAXJ12_05146</name>
</gene>
<protein>
    <recommendedName>
        <fullName evidence="4 6">Signal peptidase I</fullName>
        <ecNumber evidence="3 6">3.4.21.89</ecNumber>
    </recommendedName>
</protein>
<dbReference type="PROSITE" id="PS00761">
    <property type="entry name" value="SPASE_I_3"/>
    <property type="match status" value="1"/>
</dbReference>
<dbReference type="InterPro" id="IPR019757">
    <property type="entry name" value="Pept_S26A_signal_pept_1_Lys-AS"/>
</dbReference>